<dbReference type="InterPro" id="IPR012677">
    <property type="entry name" value="Nucleotide-bd_a/b_plait_sf"/>
</dbReference>
<dbReference type="Proteomes" id="UP000249402">
    <property type="component" value="Unassembled WGS sequence"/>
</dbReference>
<dbReference type="Gene3D" id="3.30.70.330">
    <property type="match status" value="1"/>
</dbReference>
<sequence>MSTGFYPNQLNGMSNHRAQPFLIHKQNAQFMLPPEARLHVGNLDRDVSTNVLENELEVLFAPFGTCWAQVRQGKANSLMSGWVQFQHPAHAEAVLQSDRVGRFDLRGRTLRIEIARGIRQLPVYLVSIVTSIDSSNDTTEGHDQTTGTVPGFPPGLGPAYMAPIGPSMAVPMRVDNTMSLMPVQLPMHMYMPGPTKPIYFPHYYLIVEHGHDTTPAMPVSASGASAQANTPSVDRVSQHAPIVTTPSDELPKDSIGLVNETASKEPTAELDTSDPTTNSPEEPKNASQREKANQASDLPLTITGRTVRDYVLEQNSLLGLDASDEIIQEVILEVEAEQRWLGRLSEPASGSVSVSVRAYERRIYGYA</sequence>
<dbReference type="STRING" id="1448316.A0A395HG01"/>
<dbReference type="VEuPathDB" id="FungiDB:BO80DRAFT_470506"/>
<feature type="region of interest" description="Disordered" evidence="2">
    <location>
        <begin position="216"/>
        <end position="300"/>
    </location>
</feature>
<dbReference type="GO" id="GO:0003723">
    <property type="term" value="F:RNA binding"/>
    <property type="evidence" value="ECO:0007669"/>
    <property type="project" value="UniProtKB-UniRule"/>
</dbReference>
<dbReference type="GeneID" id="37227935"/>
<evidence type="ECO:0000256" key="2">
    <source>
        <dbReference type="SAM" id="MobiDB-lite"/>
    </source>
</evidence>
<evidence type="ECO:0000313" key="4">
    <source>
        <dbReference type="EMBL" id="RAL06403.1"/>
    </source>
</evidence>
<dbReference type="SMART" id="SM00360">
    <property type="entry name" value="RRM"/>
    <property type="match status" value="1"/>
</dbReference>
<protein>
    <recommendedName>
        <fullName evidence="3">RRM domain-containing protein</fullName>
    </recommendedName>
</protein>
<keyword evidence="5" id="KW-1185">Reference proteome</keyword>
<keyword evidence="1" id="KW-0694">RNA-binding</keyword>
<accession>A0A395HG01</accession>
<reference evidence="4 5" key="1">
    <citation type="submission" date="2018-02" db="EMBL/GenBank/DDBJ databases">
        <title>The genomes of Aspergillus section Nigri reveals drivers in fungal speciation.</title>
        <authorList>
            <consortium name="DOE Joint Genome Institute"/>
            <person name="Vesth T.C."/>
            <person name="Nybo J."/>
            <person name="Theobald S."/>
            <person name="Brandl J."/>
            <person name="Frisvad J.C."/>
            <person name="Nielsen K.F."/>
            <person name="Lyhne E.K."/>
            <person name="Kogle M.E."/>
            <person name="Kuo A."/>
            <person name="Riley R."/>
            <person name="Clum A."/>
            <person name="Nolan M."/>
            <person name="Lipzen A."/>
            <person name="Salamov A."/>
            <person name="Henrissat B."/>
            <person name="Wiebenga A."/>
            <person name="De vries R.P."/>
            <person name="Grigoriev I.V."/>
            <person name="Mortensen U.H."/>
            <person name="Andersen M.R."/>
            <person name="Baker S.E."/>
        </authorList>
    </citation>
    <scope>NUCLEOTIDE SEQUENCE [LARGE SCALE GENOMIC DNA]</scope>
    <source>
        <strain evidence="4 5">CBS 121593</strain>
    </source>
</reference>
<dbReference type="PROSITE" id="PS50102">
    <property type="entry name" value="RRM"/>
    <property type="match status" value="1"/>
</dbReference>
<dbReference type="OrthoDB" id="410044at2759"/>
<dbReference type="SUPFAM" id="SSF54928">
    <property type="entry name" value="RNA-binding domain, RBD"/>
    <property type="match status" value="1"/>
</dbReference>
<dbReference type="AlphaFoldDB" id="A0A395HG01"/>
<evidence type="ECO:0000259" key="3">
    <source>
        <dbReference type="PROSITE" id="PS50102"/>
    </source>
</evidence>
<evidence type="ECO:0000256" key="1">
    <source>
        <dbReference type="PROSITE-ProRule" id="PRU00176"/>
    </source>
</evidence>
<dbReference type="RefSeq" id="XP_025580730.1">
    <property type="nucleotide sequence ID" value="XM_025723070.1"/>
</dbReference>
<proteinExistence type="predicted"/>
<name>A0A395HG01_9EURO</name>
<dbReference type="EMBL" id="KZ824419">
    <property type="protein sequence ID" value="RAL06403.1"/>
    <property type="molecule type" value="Genomic_DNA"/>
</dbReference>
<feature type="compositionally biased region" description="Basic and acidic residues" evidence="2">
    <location>
        <begin position="281"/>
        <end position="292"/>
    </location>
</feature>
<feature type="compositionally biased region" description="Polar residues" evidence="2">
    <location>
        <begin position="222"/>
        <end position="232"/>
    </location>
</feature>
<evidence type="ECO:0000313" key="5">
    <source>
        <dbReference type="Proteomes" id="UP000249402"/>
    </source>
</evidence>
<gene>
    <name evidence="4" type="ORF">BO80DRAFT_470506</name>
</gene>
<dbReference type="InterPro" id="IPR035979">
    <property type="entry name" value="RBD_domain_sf"/>
</dbReference>
<dbReference type="InterPro" id="IPR000504">
    <property type="entry name" value="RRM_dom"/>
</dbReference>
<dbReference type="CDD" id="cd00590">
    <property type="entry name" value="RRM_SF"/>
    <property type="match status" value="1"/>
</dbReference>
<feature type="domain" description="RRM" evidence="3">
    <location>
        <begin position="36"/>
        <end position="117"/>
    </location>
</feature>
<organism evidence="4 5">
    <name type="scientific">Aspergillus ibericus CBS 121593</name>
    <dbReference type="NCBI Taxonomy" id="1448316"/>
    <lineage>
        <taxon>Eukaryota</taxon>
        <taxon>Fungi</taxon>
        <taxon>Dikarya</taxon>
        <taxon>Ascomycota</taxon>
        <taxon>Pezizomycotina</taxon>
        <taxon>Eurotiomycetes</taxon>
        <taxon>Eurotiomycetidae</taxon>
        <taxon>Eurotiales</taxon>
        <taxon>Aspergillaceae</taxon>
        <taxon>Aspergillus</taxon>
        <taxon>Aspergillus subgen. Circumdati</taxon>
    </lineage>
</organism>